<dbReference type="Pfam" id="PF08279">
    <property type="entry name" value="HTH_11"/>
    <property type="match status" value="1"/>
</dbReference>
<dbReference type="PIRSF" id="PIRSF016838">
    <property type="entry name" value="PafC"/>
    <property type="match status" value="1"/>
</dbReference>
<evidence type="ECO:0000259" key="2">
    <source>
        <dbReference type="Pfam" id="PF13280"/>
    </source>
</evidence>
<evidence type="ECO:0000313" key="5">
    <source>
        <dbReference type="Proteomes" id="UP001300261"/>
    </source>
</evidence>
<dbReference type="InterPro" id="IPR036390">
    <property type="entry name" value="WH_DNA-bd_sf"/>
</dbReference>
<dbReference type="InterPro" id="IPR028349">
    <property type="entry name" value="PafC-like"/>
</dbReference>
<accession>A0ABT3R5D1</accession>
<dbReference type="PANTHER" id="PTHR34580">
    <property type="match status" value="1"/>
</dbReference>
<dbReference type="PANTHER" id="PTHR34580:SF1">
    <property type="entry name" value="PROTEIN PAFC"/>
    <property type="match status" value="1"/>
</dbReference>
<proteinExistence type="predicted"/>
<evidence type="ECO:0000259" key="1">
    <source>
        <dbReference type="Pfam" id="PF08279"/>
    </source>
</evidence>
<dbReference type="Pfam" id="PF25583">
    <property type="entry name" value="WCX"/>
    <property type="match status" value="1"/>
</dbReference>
<dbReference type="SUPFAM" id="SSF46785">
    <property type="entry name" value="Winged helix' DNA-binding domain"/>
    <property type="match status" value="1"/>
</dbReference>
<feature type="domain" description="Helix-turn-helix type 11" evidence="1">
    <location>
        <begin position="10"/>
        <end position="61"/>
    </location>
</feature>
<keyword evidence="5" id="KW-1185">Reference proteome</keyword>
<dbReference type="InterPro" id="IPR026881">
    <property type="entry name" value="WYL_dom"/>
</dbReference>
<dbReference type="InterPro" id="IPR057727">
    <property type="entry name" value="WCX_dom"/>
</dbReference>
<comment type="caution">
    <text evidence="4">The sequence shown here is derived from an EMBL/GenBank/DDBJ whole genome shotgun (WGS) entry which is preliminary data.</text>
</comment>
<dbReference type="RefSeq" id="WP_265964138.1">
    <property type="nucleotide sequence ID" value="NZ_JAPEVI010000003.1"/>
</dbReference>
<dbReference type="InterPro" id="IPR013196">
    <property type="entry name" value="HTH_11"/>
</dbReference>
<organism evidence="4 5">
    <name type="scientific">Roseibium salinum</name>
    <dbReference type="NCBI Taxonomy" id="1604349"/>
    <lineage>
        <taxon>Bacteria</taxon>
        <taxon>Pseudomonadati</taxon>
        <taxon>Pseudomonadota</taxon>
        <taxon>Alphaproteobacteria</taxon>
        <taxon>Hyphomicrobiales</taxon>
        <taxon>Stappiaceae</taxon>
        <taxon>Roseibium</taxon>
    </lineage>
</organism>
<evidence type="ECO:0000313" key="4">
    <source>
        <dbReference type="EMBL" id="MCX2724265.1"/>
    </source>
</evidence>
<feature type="domain" description="WCX" evidence="3">
    <location>
        <begin position="255"/>
        <end position="329"/>
    </location>
</feature>
<feature type="domain" description="WYL" evidence="2">
    <location>
        <begin position="156"/>
        <end position="219"/>
    </location>
</feature>
<dbReference type="Pfam" id="PF13280">
    <property type="entry name" value="WYL"/>
    <property type="match status" value="1"/>
</dbReference>
<dbReference type="Gene3D" id="1.10.10.10">
    <property type="entry name" value="Winged helix-like DNA-binding domain superfamily/Winged helix DNA-binding domain"/>
    <property type="match status" value="1"/>
</dbReference>
<reference evidence="4 5" key="1">
    <citation type="journal article" date="2016" name="Int. J. Syst. Evol. Microbiol.">
        <title>Labrenzia salina sp. nov., isolated from the rhizosphere of the halophyte Arthrocnemum macrostachyum.</title>
        <authorList>
            <person name="Camacho M."/>
            <person name="Redondo-Gomez S."/>
            <person name="Rodriguez-Llorente I."/>
            <person name="Rohde M."/>
            <person name="Sproer C."/>
            <person name="Schumann P."/>
            <person name="Klenk H.P."/>
            <person name="Montero-Calasanz M.D.C."/>
        </authorList>
    </citation>
    <scope>NUCLEOTIDE SEQUENCE [LARGE SCALE GENOMIC DNA]</scope>
    <source>
        <strain evidence="4 5">DSM 29163</strain>
    </source>
</reference>
<dbReference type="InterPro" id="IPR036388">
    <property type="entry name" value="WH-like_DNA-bd_sf"/>
</dbReference>
<evidence type="ECO:0000259" key="3">
    <source>
        <dbReference type="Pfam" id="PF25583"/>
    </source>
</evidence>
<dbReference type="PROSITE" id="PS52050">
    <property type="entry name" value="WYL"/>
    <property type="match status" value="1"/>
</dbReference>
<dbReference type="EMBL" id="JAPEVI010000003">
    <property type="protein sequence ID" value="MCX2724265.1"/>
    <property type="molecule type" value="Genomic_DNA"/>
</dbReference>
<sequence length="342" mass="37931">MNPIERALGILLLLTGGRLVPATVLAERFEVSLRTIYRDIDRLIALGVPVDAERGAEGGYRLASGYIQPPVALSRNETAALLAAMALVRSSRTVPLAGELTSAEKKLLASLPKNVHGLLKDAERIVGIEPIPPDIFHAGTKAEPTEDWQKALDGFMAGILDSRRVRFEHVNPARQTVKAHDVEPYGVLFDRDLWYLAGRCVDTDLLKVYRADRVRNLEISGLFFRPDKAFSIQSLLGGAWLSQAMRRWEQEEEIAEILITPRQAKKLSADWYYRHAVFTPSEDGRILVSIPSTDRARILPLVRWLGPGAELLGPQDLRQELASELADLAALYAANAKLERSA</sequence>
<dbReference type="InterPro" id="IPR051534">
    <property type="entry name" value="CBASS_pafABC_assoc_protein"/>
</dbReference>
<gene>
    <name evidence="4" type="ORF">ON753_18110</name>
</gene>
<protein>
    <submittedName>
        <fullName evidence="4">WYL domain-containing protein</fullName>
    </submittedName>
</protein>
<name>A0ABT3R5D1_9HYPH</name>
<dbReference type="Proteomes" id="UP001300261">
    <property type="component" value="Unassembled WGS sequence"/>
</dbReference>